<evidence type="ECO:0000259" key="8">
    <source>
        <dbReference type="Pfam" id="PF06808"/>
    </source>
</evidence>
<feature type="transmembrane region" description="Helical" evidence="7">
    <location>
        <begin position="136"/>
        <end position="159"/>
    </location>
</feature>
<accession>A0A159Z5K1</accession>
<keyword evidence="5 7" id="KW-1133">Transmembrane helix</keyword>
<evidence type="ECO:0000256" key="2">
    <source>
        <dbReference type="ARBA" id="ARBA00022475"/>
    </source>
</evidence>
<keyword evidence="10" id="KW-1185">Reference proteome</keyword>
<dbReference type="InterPro" id="IPR010656">
    <property type="entry name" value="DctM"/>
</dbReference>
<keyword evidence="6 7" id="KW-0472">Membrane</keyword>
<feature type="transmembrane region" description="Helical" evidence="7">
    <location>
        <begin position="400"/>
        <end position="424"/>
    </location>
</feature>
<dbReference type="InterPro" id="IPR004681">
    <property type="entry name" value="TRAP_DctM"/>
</dbReference>
<comment type="function">
    <text evidence="7">Part of the tripartite ATP-independent periplasmic (TRAP) transport system.</text>
</comment>
<dbReference type="GO" id="GO:0005886">
    <property type="term" value="C:plasma membrane"/>
    <property type="evidence" value="ECO:0007669"/>
    <property type="project" value="UniProtKB-SubCell"/>
</dbReference>
<comment type="subcellular location">
    <subcellularLocation>
        <location evidence="1 7">Cell inner membrane</location>
        <topology evidence="1 7">Multi-pass membrane protein</topology>
    </subcellularLocation>
</comment>
<feature type="transmembrane region" description="Helical" evidence="7">
    <location>
        <begin position="165"/>
        <end position="192"/>
    </location>
</feature>
<name>A0A159Z5K1_9RHOB</name>
<dbReference type="EMBL" id="CP012661">
    <property type="protein sequence ID" value="AMY70525.1"/>
    <property type="molecule type" value="Genomic_DNA"/>
</dbReference>
<keyword evidence="4 7" id="KW-0812">Transmembrane</keyword>
<feature type="transmembrane region" description="Helical" evidence="7">
    <location>
        <begin position="78"/>
        <end position="96"/>
    </location>
</feature>
<evidence type="ECO:0000313" key="9">
    <source>
        <dbReference type="EMBL" id="AMY70525.1"/>
    </source>
</evidence>
<dbReference type="NCBIfam" id="TIGR00786">
    <property type="entry name" value="dctM"/>
    <property type="match status" value="1"/>
</dbReference>
<feature type="transmembrane region" description="Helical" evidence="7">
    <location>
        <begin position="240"/>
        <end position="256"/>
    </location>
</feature>
<comment type="subunit">
    <text evidence="7">The complex comprises the extracytoplasmic solute receptor protein and the two transmembrane proteins.</text>
</comment>
<dbReference type="PANTHER" id="PTHR33362">
    <property type="entry name" value="SIALIC ACID TRAP TRANSPORTER PERMEASE PROTEIN SIAT-RELATED"/>
    <property type="match status" value="1"/>
</dbReference>
<dbReference type="Pfam" id="PF06808">
    <property type="entry name" value="DctM"/>
    <property type="match status" value="1"/>
</dbReference>
<feature type="transmembrane region" description="Helical" evidence="7">
    <location>
        <begin position="313"/>
        <end position="343"/>
    </location>
</feature>
<dbReference type="Proteomes" id="UP000076128">
    <property type="component" value="Chromosome"/>
</dbReference>
<dbReference type="KEGG" id="daa:AKL17_3293"/>
<comment type="similarity">
    <text evidence="7">Belongs to the TRAP transporter large permease family.</text>
</comment>
<protein>
    <recommendedName>
        <fullName evidence="7">TRAP transporter large permease protein</fullName>
    </recommendedName>
</protein>
<feature type="transmembrane region" description="Helical" evidence="7">
    <location>
        <begin position="355"/>
        <end position="380"/>
    </location>
</feature>
<evidence type="ECO:0000256" key="6">
    <source>
        <dbReference type="ARBA" id="ARBA00023136"/>
    </source>
</evidence>
<dbReference type="AlphaFoldDB" id="A0A159Z5K1"/>
<dbReference type="STRING" id="1335048.AKL17_3293"/>
<dbReference type="PATRIC" id="fig|1335048.3.peg.3421"/>
<sequence>MTIVVFLAALFATLAIGVPVAFALMATGIVLMSYMGIFNTQIIAQQMITGANTFTLLAVPFFLLAGELMNAGGLSRRIVHFAVTCCGHIKGGLGYVAVMAAIIMASMSGSAAADSAALAAILVPMMRDAGYNVPRAAGLMGAGGIVAPVLPPSLAYIIFGVAANVSITGLFLGGIVPGLMMGAALALMWGFVARKENVVPLPRRSGKDRLDAAGAAIWALFMPVIILAGIRFGIFTPTEAAVVAAVYALFVGGVIYRELTWASLYRVFVNASKTTAIVMFLVASALVTSWLITSANIPTELIGLVEPLIENPQLLMLCIVVMLLVVGMVLDLAPTILIFAPVLMPVIRAAGIDPVYFGIIFVMSTCISLITPPVGVVLNVVSGVARVPFGQVATGVLPFIASQLIVLALLVAFPQIVLGPLSWLR</sequence>
<reference evidence="9 10" key="1">
    <citation type="submission" date="2015-09" db="EMBL/GenBank/DDBJ databases">
        <title>Complete genome sequence of Defluviimonas alba cai42t isolated from an oilfield in Xinjiang.</title>
        <authorList>
            <person name="Geng S."/>
            <person name="Pan X."/>
            <person name="Wu X."/>
        </authorList>
    </citation>
    <scope>NUCLEOTIDE SEQUENCE [LARGE SCALE GENOMIC DNA]</scope>
    <source>
        <strain evidence="10">cai42</strain>
    </source>
</reference>
<feature type="transmembrane region" description="Helical" evidence="7">
    <location>
        <begin position="47"/>
        <end position="66"/>
    </location>
</feature>
<evidence type="ECO:0000256" key="3">
    <source>
        <dbReference type="ARBA" id="ARBA00022519"/>
    </source>
</evidence>
<gene>
    <name evidence="9" type="ORF">AKL17_3293</name>
</gene>
<dbReference type="PIRSF" id="PIRSF006066">
    <property type="entry name" value="HI0050"/>
    <property type="match status" value="1"/>
</dbReference>
<feature type="transmembrane region" description="Helical" evidence="7">
    <location>
        <begin position="213"/>
        <end position="234"/>
    </location>
</feature>
<feature type="domain" description="TRAP C4-dicarboxylate transport system permease DctM subunit" evidence="8">
    <location>
        <begin position="7"/>
        <end position="416"/>
    </location>
</feature>
<evidence type="ECO:0000313" key="10">
    <source>
        <dbReference type="Proteomes" id="UP000076128"/>
    </source>
</evidence>
<feature type="transmembrane region" description="Helical" evidence="7">
    <location>
        <begin position="276"/>
        <end position="293"/>
    </location>
</feature>
<dbReference type="PANTHER" id="PTHR33362:SF4">
    <property type="entry name" value="2,3-DIKETO-L-GULONATE TRAP TRANSPORTER LARGE PERMEASE PROTEIN YIAN"/>
    <property type="match status" value="1"/>
</dbReference>
<dbReference type="RefSeq" id="WP_066815158.1">
    <property type="nucleotide sequence ID" value="NZ_CP012661.1"/>
</dbReference>
<evidence type="ECO:0000256" key="5">
    <source>
        <dbReference type="ARBA" id="ARBA00022989"/>
    </source>
</evidence>
<dbReference type="GO" id="GO:0022857">
    <property type="term" value="F:transmembrane transporter activity"/>
    <property type="evidence" value="ECO:0007669"/>
    <property type="project" value="UniProtKB-UniRule"/>
</dbReference>
<proteinExistence type="inferred from homology"/>
<organism evidence="9 10">
    <name type="scientific">Frigidibacter mobilis</name>
    <dbReference type="NCBI Taxonomy" id="1335048"/>
    <lineage>
        <taxon>Bacteria</taxon>
        <taxon>Pseudomonadati</taxon>
        <taxon>Pseudomonadota</taxon>
        <taxon>Alphaproteobacteria</taxon>
        <taxon>Rhodobacterales</taxon>
        <taxon>Paracoccaceae</taxon>
        <taxon>Frigidibacter</taxon>
    </lineage>
</organism>
<dbReference type="OrthoDB" id="9790209at2"/>
<evidence type="ECO:0000256" key="7">
    <source>
        <dbReference type="RuleBase" id="RU369079"/>
    </source>
</evidence>
<evidence type="ECO:0000256" key="4">
    <source>
        <dbReference type="ARBA" id="ARBA00022692"/>
    </source>
</evidence>
<comment type="caution">
    <text evidence="7">Lacks conserved residue(s) required for the propagation of feature annotation.</text>
</comment>
<evidence type="ECO:0000256" key="1">
    <source>
        <dbReference type="ARBA" id="ARBA00004429"/>
    </source>
</evidence>
<keyword evidence="2" id="KW-1003">Cell membrane</keyword>
<keyword evidence="7" id="KW-0813">Transport</keyword>
<keyword evidence="3 7" id="KW-0997">Cell inner membrane</keyword>